<keyword evidence="4" id="KW-0585">Phenylalanine catabolism</keyword>
<dbReference type="SUPFAM" id="SSF56529">
    <property type="entry name" value="FAH"/>
    <property type="match status" value="1"/>
</dbReference>
<dbReference type="Pfam" id="PF01557">
    <property type="entry name" value="FAA_hydrolase"/>
    <property type="match status" value="1"/>
</dbReference>
<dbReference type="GO" id="GO:0046872">
    <property type="term" value="F:metal ion binding"/>
    <property type="evidence" value="ECO:0007669"/>
    <property type="project" value="UniProtKB-UniRule"/>
</dbReference>
<evidence type="ECO:0000259" key="5">
    <source>
        <dbReference type="Pfam" id="PF01557"/>
    </source>
</evidence>
<comment type="similarity">
    <text evidence="1 4">Belongs to the FAH family.</text>
</comment>
<reference evidence="6 7" key="1">
    <citation type="submission" date="2019-07" db="EMBL/GenBank/DDBJ databases">
        <title>De Novo Assembly of kiwifruit Actinidia rufa.</title>
        <authorList>
            <person name="Sugita-Konishi S."/>
            <person name="Sato K."/>
            <person name="Mori E."/>
            <person name="Abe Y."/>
            <person name="Kisaki G."/>
            <person name="Hamano K."/>
            <person name="Suezawa K."/>
            <person name="Otani M."/>
            <person name="Fukuda T."/>
            <person name="Manabe T."/>
            <person name="Gomi K."/>
            <person name="Tabuchi M."/>
            <person name="Akimitsu K."/>
            <person name="Kataoka I."/>
        </authorList>
    </citation>
    <scope>NUCLEOTIDE SEQUENCE [LARGE SCALE GENOMIC DNA]</scope>
    <source>
        <strain evidence="7">cv. Fuchu</strain>
    </source>
</reference>
<organism evidence="6 7">
    <name type="scientific">Actinidia rufa</name>
    <dbReference type="NCBI Taxonomy" id="165716"/>
    <lineage>
        <taxon>Eukaryota</taxon>
        <taxon>Viridiplantae</taxon>
        <taxon>Streptophyta</taxon>
        <taxon>Embryophyta</taxon>
        <taxon>Tracheophyta</taxon>
        <taxon>Spermatophyta</taxon>
        <taxon>Magnoliopsida</taxon>
        <taxon>eudicotyledons</taxon>
        <taxon>Gunneridae</taxon>
        <taxon>Pentapetalae</taxon>
        <taxon>asterids</taxon>
        <taxon>Ericales</taxon>
        <taxon>Actinidiaceae</taxon>
        <taxon>Actinidia</taxon>
    </lineage>
</organism>
<keyword evidence="3 4" id="KW-0460">Magnesium</keyword>
<protein>
    <recommendedName>
        <fullName evidence="4">Fumarylacetoacetase</fullName>
        <ecNumber evidence="4">3.7.1.2</ecNumber>
    </recommendedName>
    <alternativeName>
        <fullName evidence="4">Fumarylacetoacetate hydrolase</fullName>
    </alternativeName>
</protein>
<keyword evidence="4" id="KW-0828">Tyrosine catabolism</keyword>
<dbReference type="InterPro" id="IPR036663">
    <property type="entry name" value="Fumarylacetoacetase_C_sf"/>
</dbReference>
<dbReference type="AlphaFoldDB" id="A0A7J0FVZ6"/>
<evidence type="ECO:0000256" key="1">
    <source>
        <dbReference type="ARBA" id="ARBA00010211"/>
    </source>
</evidence>
<feature type="binding site" evidence="3">
    <location>
        <position position="91"/>
    </location>
    <ligand>
        <name>Mg(2+)</name>
        <dbReference type="ChEBI" id="CHEBI:18420"/>
    </ligand>
</feature>
<keyword evidence="4" id="KW-0378">Hydrolase</keyword>
<dbReference type="EC" id="3.7.1.2" evidence="4"/>
<dbReference type="GO" id="GO:0004334">
    <property type="term" value="F:fumarylacetoacetase activity"/>
    <property type="evidence" value="ECO:0007669"/>
    <property type="project" value="UniProtKB-UniRule"/>
</dbReference>
<name>A0A7J0FVZ6_9ERIC</name>
<keyword evidence="4" id="KW-0106">Calcium</keyword>
<evidence type="ECO:0000256" key="4">
    <source>
        <dbReference type="RuleBase" id="RU366008"/>
    </source>
</evidence>
<feature type="binding site" evidence="3">
    <location>
        <position position="95"/>
    </location>
    <ligand>
        <name>Mg(2+)</name>
        <dbReference type="ChEBI" id="CHEBI:18420"/>
    </ligand>
</feature>
<evidence type="ECO:0000313" key="7">
    <source>
        <dbReference type="Proteomes" id="UP000585474"/>
    </source>
</evidence>
<dbReference type="Gene3D" id="3.90.850.10">
    <property type="entry name" value="Fumarylacetoacetase-like, C-terminal domain"/>
    <property type="match status" value="1"/>
</dbReference>
<comment type="caution">
    <text evidence="6">The sequence shown here is derived from an EMBL/GenBank/DDBJ whole genome shotgun (WGS) entry which is preliminary data.</text>
</comment>
<comment type="cofactor">
    <cofactor evidence="4">
        <name>Mg(2+)</name>
        <dbReference type="ChEBI" id="CHEBI:18420"/>
    </cofactor>
    <cofactor evidence="4">
        <name>Ca(2+)</name>
        <dbReference type="ChEBI" id="CHEBI:29108"/>
    </cofactor>
</comment>
<dbReference type="UniPathway" id="UPA00139">
    <property type="reaction ID" value="UER00341"/>
</dbReference>
<feature type="domain" description="Fumarylacetoacetase-like C-terminal" evidence="5">
    <location>
        <begin position="50"/>
        <end position="109"/>
    </location>
</feature>
<evidence type="ECO:0000313" key="6">
    <source>
        <dbReference type="EMBL" id="GFZ02108.1"/>
    </source>
</evidence>
<dbReference type="Proteomes" id="UP000585474">
    <property type="component" value="Unassembled WGS sequence"/>
</dbReference>
<dbReference type="InterPro" id="IPR011234">
    <property type="entry name" value="Fumarylacetoacetase-like_C"/>
</dbReference>
<dbReference type="GO" id="GO:0006559">
    <property type="term" value="P:L-phenylalanine catabolic process"/>
    <property type="evidence" value="ECO:0007669"/>
    <property type="project" value="UniProtKB-UniRule"/>
</dbReference>
<dbReference type="EMBL" id="BJWL01000015">
    <property type="protein sequence ID" value="GFZ02108.1"/>
    <property type="molecule type" value="Genomic_DNA"/>
</dbReference>
<sequence>MKQSQGSLRQSSVDTLPSTYYVRAKVSITSELSLYSKFGRAAVVGPGNESGKPIDVNKAADHIFGLVLMNNWSAIDIQAWQYIPLGPFPGKRFGTTISPWIVTLDALEPFACGAPKQATYFPFPIV</sequence>
<accession>A0A7J0FVZ6</accession>
<evidence type="ECO:0000256" key="2">
    <source>
        <dbReference type="PIRSR" id="PIRSR605959-2"/>
    </source>
</evidence>
<gene>
    <name evidence="6" type="ORF">Acr_15g0007170</name>
</gene>
<comment type="catalytic activity">
    <reaction evidence="4">
        <text>4-fumarylacetoacetate + H2O = acetoacetate + fumarate + H(+)</text>
        <dbReference type="Rhea" id="RHEA:10244"/>
        <dbReference type="ChEBI" id="CHEBI:13705"/>
        <dbReference type="ChEBI" id="CHEBI:15377"/>
        <dbReference type="ChEBI" id="CHEBI:15378"/>
        <dbReference type="ChEBI" id="CHEBI:18034"/>
        <dbReference type="ChEBI" id="CHEBI:29806"/>
        <dbReference type="EC" id="3.7.1.2"/>
    </reaction>
</comment>
<feature type="binding site" evidence="2">
    <location>
        <position position="78"/>
    </location>
    <ligand>
        <name>substrate</name>
    </ligand>
</feature>
<dbReference type="PANTHER" id="PTHR43069">
    <property type="entry name" value="FUMARYLACETOACETASE"/>
    <property type="match status" value="1"/>
</dbReference>
<dbReference type="OrthoDB" id="9971669at2759"/>
<feature type="binding site" evidence="2">
    <location>
        <position position="82"/>
    </location>
    <ligand>
        <name>substrate</name>
    </ligand>
</feature>
<dbReference type="GO" id="GO:1902000">
    <property type="term" value="P:homogentisate catabolic process"/>
    <property type="evidence" value="ECO:0007669"/>
    <property type="project" value="TreeGrafter"/>
</dbReference>
<keyword evidence="3 4" id="KW-0479">Metal-binding</keyword>
<dbReference type="GO" id="GO:0006572">
    <property type="term" value="P:L-tyrosine catabolic process"/>
    <property type="evidence" value="ECO:0007669"/>
    <property type="project" value="UniProtKB-UniRule"/>
</dbReference>
<dbReference type="InterPro" id="IPR005959">
    <property type="entry name" value="Fumarylacetoacetase"/>
</dbReference>
<proteinExistence type="inferred from homology"/>
<comment type="pathway">
    <text evidence="4">Amino-acid degradation; L-phenylalanine degradation; acetoacetate and fumarate from L-phenylalanine: step 6/6.</text>
</comment>
<keyword evidence="7" id="KW-1185">Reference proteome</keyword>
<evidence type="ECO:0000256" key="3">
    <source>
        <dbReference type="PIRSR" id="PIRSR605959-3"/>
    </source>
</evidence>
<dbReference type="PANTHER" id="PTHR43069:SF2">
    <property type="entry name" value="FUMARYLACETOACETASE"/>
    <property type="match status" value="1"/>
</dbReference>